<dbReference type="Gene3D" id="2.120.10.30">
    <property type="entry name" value="TolB, C-terminal domain"/>
    <property type="match status" value="1"/>
</dbReference>
<keyword evidence="1" id="KW-0812">Transmembrane</keyword>
<feature type="chain" id="PRO_5047522475" description="Pyrroloquinoline quinone-dependent pyranose dehydrogenase beta-propeller domain-containing protein" evidence="2">
    <location>
        <begin position="18"/>
        <end position="470"/>
    </location>
</feature>
<accession>A0ABR3GCP2</accession>
<dbReference type="InterPro" id="IPR054539">
    <property type="entry name" value="Beta-prop_PDH"/>
</dbReference>
<feature type="transmembrane region" description="Helical" evidence="1">
    <location>
        <begin position="446"/>
        <end position="469"/>
    </location>
</feature>
<keyword evidence="1" id="KW-0472">Membrane</keyword>
<sequence>MLSLIIVGASLTLLVHAQGCPNPLFTSYQTPSLAEGYGLQLLTQNITNPHQIIFDSVGNLLISGDPTGIIALAIEEFGSDGCLTIREQKLVVENGDLDLNHGISLSPDGKTLYASSVEAAYSWAYDPLTISASERRTLVVGMTSRGHSSRTLLASSSFPDFLIISRGSEGNLDTHVLDLATGRSMIRAFNVSHISEKPYNYTNDGVLLGWGLRNSVGVSEDRLGGLWSVENSDDFARRDESDIHTSNPADELNWHGSLSQTVGVPGYAGPNYGYPTCLTVWEPIPLPFKLMLETGDQFARSPNSTFNDTDCETTFRGPRISFLAHTAPLDIRFHPRTGDAWIPFHGSWNLDDPVGYTLSYVPFDKHMQPVPKKNDMNATVDVLWNKDNKLCPVECFRPTGVAIDARGRVWVTSDHTGEIFVVTPPEAYLNGTQVLTRPSKGSGISIASGSISMSGLLMLYALGASLLIWF</sequence>
<keyword evidence="1" id="KW-1133">Transmembrane helix</keyword>
<feature type="domain" description="Pyrroloquinoline quinone-dependent pyranose dehydrogenase beta-propeller" evidence="3">
    <location>
        <begin position="31"/>
        <end position="423"/>
    </location>
</feature>
<dbReference type="Pfam" id="PF22807">
    <property type="entry name" value="TrAA12"/>
    <property type="match status" value="1"/>
</dbReference>
<organism evidence="4 5">
    <name type="scientific">Discina gigas</name>
    <dbReference type="NCBI Taxonomy" id="1032678"/>
    <lineage>
        <taxon>Eukaryota</taxon>
        <taxon>Fungi</taxon>
        <taxon>Dikarya</taxon>
        <taxon>Ascomycota</taxon>
        <taxon>Pezizomycotina</taxon>
        <taxon>Pezizomycetes</taxon>
        <taxon>Pezizales</taxon>
        <taxon>Discinaceae</taxon>
        <taxon>Discina</taxon>
    </lineage>
</organism>
<dbReference type="Proteomes" id="UP001447188">
    <property type="component" value="Unassembled WGS sequence"/>
</dbReference>
<dbReference type="InterPro" id="IPR011041">
    <property type="entry name" value="Quinoprot_gluc/sorb_DH_b-prop"/>
</dbReference>
<keyword evidence="5" id="KW-1185">Reference proteome</keyword>
<dbReference type="InterPro" id="IPR011042">
    <property type="entry name" value="6-blade_b-propeller_TolB-like"/>
</dbReference>
<protein>
    <recommendedName>
        <fullName evidence="3">Pyrroloquinoline quinone-dependent pyranose dehydrogenase beta-propeller domain-containing protein</fullName>
    </recommendedName>
</protein>
<comment type="caution">
    <text evidence="4">The sequence shown here is derived from an EMBL/GenBank/DDBJ whole genome shotgun (WGS) entry which is preliminary data.</text>
</comment>
<dbReference type="SUPFAM" id="SSF50952">
    <property type="entry name" value="Soluble quinoprotein glucose dehydrogenase"/>
    <property type="match status" value="1"/>
</dbReference>
<reference evidence="4 5" key="1">
    <citation type="submission" date="2024-02" db="EMBL/GenBank/DDBJ databases">
        <title>Discinaceae phylogenomics.</title>
        <authorList>
            <person name="Dirks A.C."/>
            <person name="James T.Y."/>
        </authorList>
    </citation>
    <scope>NUCLEOTIDE SEQUENCE [LARGE SCALE GENOMIC DNA]</scope>
    <source>
        <strain evidence="4 5">ACD0624</strain>
    </source>
</reference>
<name>A0ABR3GCP2_9PEZI</name>
<dbReference type="EMBL" id="JBBBZM010000116">
    <property type="protein sequence ID" value="KAL0633709.1"/>
    <property type="molecule type" value="Genomic_DNA"/>
</dbReference>
<proteinExistence type="predicted"/>
<evidence type="ECO:0000256" key="2">
    <source>
        <dbReference type="SAM" id="SignalP"/>
    </source>
</evidence>
<evidence type="ECO:0000313" key="4">
    <source>
        <dbReference type="EMBL" id="KAL0633709.1"/>
    </source>
</evidence>
<feature type="signal peptide" evidence="2">
    <location>
        <begin position="1"/>
        <end position="17"/>
    </location>
</feature>
<keyword evidence="2" id="KW-0732">Signal</keyword>
<evidence type="ECO:0000256" key="1">
    <source>
        <dbReference type="SAM" id="Phobius"/>
    </source>
</evidence>
<evidence type="ECO:0000313" key="5">
    <source>
        <dbReference type="Proteomes" id="UP001447188"/>
    </source>
</evidence>
<evidence type="ECO:0000259" key="3">
    <source>
        <dbReference type="Pfam" id="PF22807"/>
    </source>
</evidence>
<gene>
    <name evidence="4" type="ORF">Q9L58_007378</name>
</gene>